<evidence type="ECO:0000313" key="1">
    <source>
        <dbReference type="EMBL" id="SHM82716.1"/>
    </source>
</evidence>
<dbReference type="STRING" id="1419482.SAMN05444266_111191"/>
<gene>
    <name evidence="1" type="ORF">SAMN05444266_111191</name>
</gene>
<protein>
    <submittedName>
        <fullName evidence="1">Thioredoxin</fullName>
    </submittedName>
</protein>
<evidence type="ECO:0000313" key="2">
    <source>
        <dbReference type="Proteomes" id="UP000184420"/>
    </source>
</evidence>
<reference evidence="1 2" key="1">
    <citation type="submission" date="2016-11" db="EMBL/GenBank/DDBJ databases">
        <authorList>
            <person name="Jaros S."/>
            <person name="Januszkiewicz K."/>
            <person name="Wedrychowicz H."/>
        </authorList>
    </citation>
    <scope>NUCLEOTIDE SEQUENCE [LARGE SCALE GENOMIC DNA]</scope>
    <source>
        <strain evidence="1 2">DSM 27406</strain>
    </source>
</reference>
<dbReference type="Gene3D" id="3.40.30.10">
    <property type="entry name" value="Glutaredoxin"/>
    <property type="match status" value="1"/>
</dbReference>
<dbReference type="EMBL" id="FRBL01000011">
    <property type="protein sequence ID" value="SHM82716.1"/>
    <property type="molecule type" value="Genomic_DNA"/>
</dbReference>
<keyword evidence="2" id="KW-1185">Reference proteome</keyword>
<dbReference type="AlphaFoldDB" id="A0A1M7LWS7"/>
<organism evidence="1 2">
    <name type="scientific">Chitinophaga jiangningensis</name>
    <dbReference type="NCBI Taxonomy" id="1419482"/>
    <lineage>
        <taxon>Bacteria</taxon>
        <taxon>Pseudomonadati</taxon>
        <taxon>Bacteroidota</taxon>
        <taxon>Chitinophagia</taxon>
        <taxon>Chitinophagales</taxon>
        <taxon>Chitinophagaceae</taxon>
        <taxon>Chitinophaga</taxon>
    </lineage>
</organism>
<sequence>MDFKAYEQEFQKILHDPAPAPPYNNADYLNYTKLNWSRQSRWLKTGKLSEDIIAAVKSITQPQHWIIITEPWCGDASHIVPFIHMIAGLNPMITTEYQLRDSPPFLINQYLTNGKSKSIPKLVIRDTAGKDLAVWGPRPAGCQTLYDRLVHEKADFEQMKISLQQWYNEDKGVSIQLELLPLLHTY</sequence>
<accession>A0A1M7LWS7</accession>
<dbReference type="Pfam" id="PF14595">
    <property type="entry name" value="Thioredoxin_9"/>
    <property type="match status" value="1"/>
</dbReference>
<name>A0A1M7LWS7_9BACT</name>
<proteinExistence type="predicted"/>
<dbReference type="RefSeq" id="WP_073086881.1">
    <property type="nucleotide sequence ID" value="NZ_FRBL01000011.1"/>
</dbReference>
<dbReference type="Proteomes" id="UP000184420">
    <property type="component" value="Unassembled WGS sequence"/>
</dbReference>
<dbReference type="OrthoDB" id="6120799at2"/>